<dbReference type="AlphaFoldDB" id="T0YV23"/>
<keyword evidence="2" id="KW-0658">Purine biosynthesis</keyword>
<proteinExistence type="predicted"/>
<comment type="caution">
    <text evidence="5">The sequence shown here is derived from an EMBL/GenBank/DDBJ whole genome shotgun (WGS) entry which is preliminary data.</text>
</comment>
<dbReference type="Pfam" id="PF02222">
    <property type="entry name" value="ATP-grasp"/>
    <property type="match status" value="1"/>
</dbReference>
<dbReference type="InterPro" id="IPR003135">
    <property type="entry name" value="ATP-grasp_carboxylate-amine"/>
</dbReference>
<dbReference type="GO" id="GO:0006164">
    <property type="term" value="P:purine nucleotide biosynthetic process"/>
    <property type="evidence" value="ECO:0007669"/>
    <property type="project" value="UniProtKB-KW"/>
</dbReference>
<dbReference type="InterPro" id="IPR013815">
    <property type="entry name" value="ATP_grasp_subdomain_1"/>
</dbReference>
<keyword evidence="3" id="KW-0067">ATP-binding</keyword>
<dbReference type="PROSITE" id="PS50975">
    <property type="entry name" value="ATP_GRASP"/>
    <property type="match status" value="1"/>
</dbReference>
<dbReference type="GO" id="GO:0005524">
    <property type="term" value="F:ATP binding"/>
    <property type="evidence" value="ECO:0007669"/>
    <property type="project" value="UniProtKB-KW"/>
</dbReference>
<sequence>MPRKIGKLFPNKKSLDLKLERHLEKLYLRVYGIPVTDFYIAEDSRSALQLSDSFEESIIKTSKGGYDGKGQFRKKKGENPHLAGDQTYVVEKFVPFDFEASIIAARTREGKIYYNQPSYNFNDHGVLLYNYAPSDDYGMREKASMLLDRLNYVGVMGIEFFIKDGTSMVNEYAPRVHNSGHHTLSGSSISQFEQHIRCVLGLPMQEPRLLSHSGMINILGREVDEDLERRILYVPGTLIYNYGKTPSPRRKLGHVNVTASSSEELLEKILELKRIIYPQHE</sequence>
<gene>
    <name evidence="5" type="ORF">B1B_16760</name>
</gene>
<name>T0YV23_9ZZZZ</name>
<reference evidence="5" key="2">
    <citation type="journal article" date="2014" name="ISME J.">
        <title>Microbial stratification in low pH oxic and suboxic macroscopic growths along an acid mine drainage.</title>
        <authorList>
            <person name="Mendez-Garcia C."/>
            <person name="Mesa V."/>
            <person name="Sprenger R.R."/>
            <person name="Richter M."/>
            <person name="Diez M.S."/>
            <person name="Solano J."/>
            <person name="Bargiela R."/>
            <person name="Golyshina O.V."/>
            <person name="Manteca A."/>
            <person name="Ramos J.L."/>
            <person name="Gallego J.R."/>
            <person name="Llorente I."/>
            <person name="Martins Dos Santos V.A."/>
            <person name="Jensen O.N."/>
            <person name="Pelaez A.I."/>
            <person name="Sanchez J."/>
            <person name="Ferrer M."/>
        </authorList>
    </citation>
    <scope>NUCLEOTIDE SEQUENCE</scope>
</reference>
<dbReference type="PANTHER" id="PTHR11609">
    <property type="entry name" value="PURINE BIOSYNTHESIS PROTEIN 6/7, PUR6/7"/>
    <property type="match status" value="1"/>
</dbReference>
<dbReference type="Pfam" id="PF17769">
    <property type="entry name" value="PurK_C"/>
    <property type="match status" value="1"/>
</dbReference>
<evidence type="ECO:0000256" key="1">
    <source>
        <dbReference type="ARBA" id="ARBA00022741"/>
    </source>
</evidence>
<dbReference type="InterPro" id="IPR040686">
    <property type="entry name" value="PurK_C"/>
</dbReference>
<accession>T0YV23</accession>
<evidence type="ECO:0000256" key="2">
    <source>
        <dbReference type="ARBA" id="ARBA00022755"/>
    </source>
</evidence>
<evidence type="ECO:0000256" key="3">
    <source>
        <dbReference type="ARBA" id="ARBA00022840"/>
    </source>
</evidence>
<reference evidence="5" key="1">
    <citation type="submission" date="2013-08" db="EMBL/GenBank/DDBJ databases">
        <authorList>
            <person name="Mendez C."/>
            <person name="Richter M."/>
            <person name="Ferrer M."/>
            <person name="Sanchez J."/>
        </authorList>
    </citation>
    <scope>NUCLEOTIDE SEQUENCE</scope>
</reference>
<dbReference type="EMBL" id="AUZY01011170">
    <property type="protein sequence ID" value="EQD35792.1"/>
    <property type="molecule type" value="Genomic_DNA"/>
</dbReference>
<feature type="domain" description="ATP-grasp" evidence="4">
    <location>
        <begin position="25"/>
        <end position="200"/>
    </location>
</feature>
<dbReference type="GO" id="GO:0046872">
    <property type="term" value="F:metal ion binding"/>
    <property type="evidence" value="ECO:0007669"/>
    <property type="project" value="InterPro"/>
</dbReference>
<evidence type="ECO:0000313" key="5">
    <source>
        <dbReference type="EMBL" id="EQD35792.1"/>
    </source>
</evidence>
<dbReference type="Gene3D" id="3.30.470.20">
    <property type="entry name" value="ATP-grasp fold, B domain"/>
    <property type="match status" value="1"/>
</dbReference>
<evidence type="ECO:0000259" key="4">
    <source>
        <dbReference type="PROSITE" id="PS50975"/>
    </source>
</evidence>
<dbReference type="Gene3D" id="3.30.1490.20">
    <property type="entry name" value="ATP-grasp fold, A domain"/>
    <property type="match status" value="1"/>
</dbReference>
<dbReference type="InterPro" id="IPR011054">
    <property type="entry name" value="Rudment_hybrid_motif"/>
</dbReference>
<keyword evidence="1" id="KW-0547">Nucleotide-binding</keyword>
<dbReference type="GO" id="GO:0003824">
    <property type="term" value="F:catalytic activity"/>
    <property type="evidence" value="ECO:0007669"/>
    <property type="project" value="UniProtKB-ARBA"/>
</dbReference>
<dbReference type="InterPro" id="IPR011761">
    <property type="entry name" value="ATP-grasp"/>
</dbReference>
<protein>
    <submittedName>
        <fullName evidence="5">Phosphoribosylaminoimidazole carboxylase ATPase subunit</fullName>
    </submittedName>
</protein>
<dbReference type="SUPFAM" id="SSF51246">
    <property type="entry name" value="Rudiment single hybrid motif"/>
    <property type="match status" value="1"/>
</dbReference>
<dbReference type="SUPFAM" id="SSF56059">
    <property type="entry name" value="Glutathione synthetase ATP-binding domain-like"/>
    <property type="match status" value="1"/>
</dbReference>
<dbReference type="PANTHER" id="PTHR11609:SF5">
    <property type="entry name" value="PHOSPHORIBOSYLAMINOIMIDAZOLE CARBOXYLASE"/>
    <property type="match status" value="1"/>
</dbReference>
<organism evidence="5">
    <name type="scientific">mine drainage metagenome</name>
    <dbReference type="NCBI Taxonomy" id="410659"/>
    <lineage>
        <taxon>unclassified sequences</taxon>
        <taxon>metagenomes</taxon>
        <taxon>ecological metagenomes</taxon>
    </lineage>
</organism>